<keyword evidence="1" id="KW-1133">Transmembrane helix</keyword>
<sequence length="105" mass="11597">MEPDMTHNQSGSLVLPMILLTIALIIWAVFQSVQLYKERQNLKLSFDNQEQLIVNGKKMRTQLDAIAAGTKRLADQGNANAQLIVQQLAKNGISINPNQQAAALK</sequence>
<dbReference type="AlphaFoldDB" id="A0A4R3YI01"/>
<reference evidence="2 3" key="1">
    <citation type="submission" date="2019-03" db="EMBL/GenBank/DDBJ databases">
        <title>Genomic Encyclopedia of Type Strains, Phase IV (KMG-IV): sequencing the most valuable type-strain genomes for metagenomic binning, comparative biology and taxonomic classification.</title>
        <authorList>
            <person name="Goeker M."/>
        </authorList>
    </citation>
    <scope>NUCLEOTIDE SEQUENCE [LARGE SCALE GENOMIC DNA]</scope>
    <source>
        <strain evidence="2 3">DSM 100309</strain>
    </source>
</reference>
<keyword evidence="1" id="KW-0472">Membrane</keyword>
<protein>
    <submittedName>
        <fullName evidence="2">Uncharacterized protein</fullName>
    </submittedName>
</protein>
<organism evidence="2 3">
    <name type="scientific">Sulfurirhabdus autotrophica</name>
    <dbReference type="NCBI Taxonomy" id="1706046"/>
    <lineage>
        <taxon>Bacteria</taxon>
        <taxon>Pseudomonadati</taxon>
        <taxon>Pseudomonadota</taxon>
        <taxon>Betaproteobacteria</taxon>
        <taxon>Nitrosomonadales</taxon>
        <taxon>Sulfuricellaceae</taxon>
        <taxon>Sulfurirhabdus</taxon>
    </lineage>
</organism>
<gene>
    <name evidence="2" type="ORF">EDC63_101608</name>
</gene>
<evidence type="ECO:0000313" key="2">
    <source>
        <dbReference type="EMBL" id="TCV90634.1"/>
    </source>
</evidence>
<dbReference type="Proteomes" id="UP000295367">
    <property type="component" value="Unassembled WGS sequence"/>
</dbReference>
<comment type="caution">
    <text evidence="2">The sequence shown here is derived from an EMBL/GenBank/DDBJ whole genome shotgun (WGS) entry which is preliminary data.</text>
</comment>
<dbReference type="RefSeq" id="WP_124947453.1">
    <property type="nucleotide sequence ID" value="NZ_BHVT01000073.1"/>
</dbReference>
<proteinExistence type="predicted"/>
<name>A0A4R3YI01_9PROT</name>
<evidence type="ECO:0000256" key="1">
    <source>
        <dbReference type="SAM" id="Phobius"/>
    </source>
</evidence>
<keyword evidence="1" id="KW-0812">Transmembrane</keyword>
<keyword evidence="3" id="KW-1185">Reference proteome</keyword>
<accession>A0A4R3YI01</accession>
<evidence type="ECO:0000313" key="3">
    <source>
        <dbReference type="Proteomes" id="UP000295367"/>
    </source>
</evidence>
<dbReference type="EMBL" id="SMCO01000001">
    <property type="protein sequence ID" value="TCV90634.1"/>
    <property type="molecule type" value="Genomic_DNA"/>
</dbReference>
<feature type="transmembrane region" description="Helical" evidence="1">
    <location>
        <begin position="12"/>
        <end position="30"/>
    </location>
</feature>